<organism evidence="2 3">
    <name type="scientific">Candidatus Wolfebacteria bacterium GW2011_GWC2_39_22</name>
    <dbReference type="NCBI Taxonomy" id="1619013"/>
    <lineage>
        <taxon>Bacteria</taxon>
        <taxon>Candidatus Wolfeibacteriota</taxon>
    </lineage>
</organism>
<dbReference type="SUPFAM" id="SSF55136">
    <property type="entry name" value="Probable bacterial effector-binding domain"/>
    <property type="match status" value="1"/>
</dbReference>
<comment type="caution">
    <text evidence="2">The sequence shown here is derived from an EMBL/GenBank/DDBJ whole genome shotgun (WGS) entry which is preliminary data.</text>
</comment>
<proteinExistence type="predicted"/>
<dbReference type="InterPro" id="IPR011256">
    <property type="entry name" value="Reg_factor_effector_dom_sf"/>
</dbReference>
<dbReference type="InterPro" id="IPR006917">
    <property type="entry name" value="SOUL_heme-bd"/>
</dbReference>
<keyword evidence="1" id="KW-1133">Transmembrane helix</keyword>
<dbReference type="EMBL" id="LBWR01000001">
    <property type="protein sequence ID" value="KKR13007.1"/>
    <property type="molecule type" value="Genomic_DNA"/>
</dbReference>
<gene>
    <name evidence="2" type="ORF">UT41_C0001G0551</name>
</gene>
<dbReference type="PANTHER" id="PTHR11220:SF58">
    <property type="entry name" value="SOUL HEME-BINDING FAMILY PROTEIN"/>
    <property type="match status" value="1"/>
</dbReference>
<reference evidence="2 3" key="1">
    <citation type="journal article" date="2015" name="Nature">
        <title>rRNA introns, odd ribosomes, and small enigmatic genomes across a large radiation of phyla.</title>
        <authorList>
            <person name="Brown C.T."/>
            <person name="Hug L.A."/>
            <person name="Thomas B.C."/>
            <person name="Sharon I."/>
            <person name="Castelle C.J."/>
            <person name="Singh A."/>
            <person name="Wilkins M.J."/>
            <person name="Williams K.H."/>
            <person name="Banfield J.F."/>
        </authorList>
    </citation>
    <scope>NUCLEOTIDE SEQUENCE [LARGE SCALE GENOMIC DNA]</scope>
</reference>
<sequence length="214" mass="23812">MNYTYIAWGAVGIIALWSVWGFFGSHVEQADYTVIKKMNDYEIREYPAHIVAQTTVTGPYGESLESGFSIVAGYIFGGNTKKERIAMTAPVVAQKETETKEGENIAMTAPVVATTEGGEQTISFGMPRSYTLETLPTPDDSRVKIVTIPTKQYAVMEFSWYRSDARIKRMQEKLSASLTRDGVVAQGSVAYAGYNAPWTPPWMIRNEVLVEIKE</sequence>
<dbReference type="Gene3D" id="3.20.80.10">
    <property type="entry name" value="Regulatory factor, effector binding domain"/>
    <property type="match status" value="1"/>
</dbReference>
<name>A0A0G0RH58_9BACT</name>
<evidence type="ECO:0000256" key="1">
    <source>
        <dbReference type="SAM" id="Phobius"/>
    </source>
</evidence>
<dbReference type="STRING" id="1619013.UT41_C0001G0551"/>
<keyword evidence="1" id="KW-0472">Membrane</keyword>
<dbReference type="AlphaFoldDB" id="A0A0G0RH58"/>
<dbReference type="Proteomes" id="UP000034665">
    <property type="component" value="Unassembled WGS sequence"/>
</dbReference>
<dbReference type="Pfam" id="PF04832">
    <property type="entry name" value="SOUL"/>
    <property type="match status" value="2"/>
</dbReference>
<feature type="transmembrane region" description="Helical" evidence="1">
    <location>
        <begin position="6"/>
        <end position="27"/>
    </location>
</feature>
<evidence type="ECO:0000313" key="3">
    <source>
        <dbReference type="Proteomes" id="UP000034665"/>
    </source>
</evidence>
<accession>A0A0G0RH58</accession>
<protein>
    <submittedName>
        <fullName evidence="2">SOUL heme-binding family protein</fullName>
    </submittedName>
</protein>
<evidence type="ECO:0000313" key="2">
    <source>
        <dbReference type="EMBL" id="KKR13007.1"/>
    </source>
</evidence>
<dbReference type="PANTHER" id="PTHR11220">
    <property type="entry name" value="HEME-BINDING PROTEIN-RELATED"/>
    <property type="match status" value="1"/>
</dbReference>
<keyword evidence="1" id="KW-0812">Transmembrane</keyword>